<protein>
    <submittedName>
        <fullName evidence="1">DUF5688 family protein</fullName>
    </submittedName>
</protein>
<gene>
    <name evidence="1" type="ORF">WMO14_11150</name>
</gene>
<dbReference type="EMBL" id="JBBMER010000008">
    <property type="protein sequence ID" value="MEQ2380429.1"/>
    <property type="molecule type" value="Genomic_DNA"/>
</dbReference>
<evidence type="ECO:0000313" key="1">
    <source>
        <dbReference type="EMBL" id="MEQ2380429.1"/>
    </source>
</evidence>
<dbReference type="InterPro" id="IPR043743">
    <property type="entry name" value="DUF5688"/>
</dbReference>
<dbReference type="Pfam" id="PF18941">
    <property type="entry name" value="DUF5688"/>
    <property type="match status" value="1"/>
</dbReference>
<evidence type="ECO:0000313" key="2">
    <source>
        <dbReference type="Proteomes" id="UP001442364"/>
    </source>
</evidence>
<accession>A0ABV1BXG3</accession>
<organism evidence="1 2">
    <name type="scientific">[Lactobacillus] rogosae</name>
    <dbReference type="NCBI Taxonomy" id="706562"/>
    <lineage>
        <taxon>Bacteria</taxon>
        <taxon>Bacillati</taxon>
        <taxon>Bacillota</taxon>
        <taxon>Clostridia</taxon>
        <taxon>Lachnospirales</taxon>
        <taxon>Lachnospiraceae</taxon>
        <taxon>Lachnospira</taxon>
    </lineage>
</organism>
<reference evidence="1 2" key="1">
    <citation type="submission" date="2024-03" db="EMBL/GenBank/DDBJ databases">
        <title>Human intestinal bacterial collection.</title>
        <authorList>
            <person name="Pauvert C."/>
            <person name="Hitch T.C.A."/>
            <person name="Clavel T."/>
        </authorList>
    </citation>
    <scope>NUCLEOTIDE SEQUENCE [LARGE SCALE GENOMIC DNA]</scope>
    <source>
        <strain evidence="1 2">CLA-AA-H255</strain>
    </source>
</reference>
<name>A0ABV1BXG3_9FIRM</name>
<proteinExistence type="predicted"/>
<sequence>MDDKIGAVVGKLQQRLGDDYEVRIVDVTKNNDTVKKGISVRKNGEKIGRIYYWNGEALEAFLDDVESSPLPDIDFEMSLKKQKDNIVAILINAEANKERLKSMTETLNDMMKESQDIV</sequence>
<dbReference type="RefSeq" id="WP_349153845.1">
    <property type="nucleotide sequence ID" value="NZ_JBBMER010000008.1"/>
</dbReference>
<keyword evidence="2" id="KW-1185">Reference proteome</keyword>
<comment type="caution">
    <text evidence="1">The sequence shown here is derived from an EMBL/GenBank/DDBJ whole genome shotgun (WGS) entry which is preliminary data.</text>
</comment>
<dbReference type="Proteomes" id="UP001442364">
    <property type="component" value="Unassembled WGS sequence"/>
</dbReference>